<feature type="region of interest" description="Disordered" evidence="6">
    <location>
        <begin position="117"/>
        <end position="143"/>
    </location>
</feature>
<dbReference type="EMBL" id="MJFZ01000018">
    <property type="protein sequence ID" value="RAW42242.1"/>
    <property type="molecule type" value="Genomic_DNA"/>
</dbReference>
<evidence type="ECO:0000313" key="11">
    <source>
        <dbReference type="EMBL" id="KAG2955620.1"/>
    </source>
</evidence>
<dbReference type="VEuPathDB" id="FungiDB:PC110_g1536"/>
<evidence type="ECO:0000313" key="9">
    <source>
        <dbReference type="EMBL" id="KAG2868169.1"/>
    </source>
</evidence>
<evidence type="ECO:0000313" key="15">
    <source>
        <dbReference type="Proteomes" id="UP000251314"/>
    </source>
</evidence>
<dbReference type="Pfam" id="PF12894">
    <property type="entry name" value="ANAPC4_WD40"/>
    <property type="match status" value="1"/>
</dbReference>
<dbReference type="Proteomes" id="UP000251314">
    <property type="component" value="Unassembled WGS sequence"/>
</dbReference>
<dbReference type="Proteomes" id="UP000760860">
    <property type="component" value="Unassembled WGS sequence"/>
</dbReference>
<dbReference type="EMBL" id="RCML01000010">
    <property type="protein sequence ID" value="KAG2999189.1"/>
    <property type="molecule type" value="Genomic_DNA"/>
</dbReference>
<dbReference type="EMBL" id="RCMV01000077">
    <property type="protein sequence ID" value="KAG3225667.1"/>
    <property type="molecule type" value="Genomic_DNA"/>
</dbReference>
<protein>
    <recommendedName>
        <fullName evidence="1">Anaphase-promoting complex subunit 4</fullName>
    </recommendedName>
</protein>
<keyword evidence="15" id="KW-1185">Reference proteome</keyword>
<dbReference type="InterPro" id="IPR015943">
    <property type="entry name" value="WD40/YVTN_repeat-like_dom_sf"/>
</dbReference>
<comment type="caution">
    <text evidence="14">The sequence shown here is derived from an EMBL/GenBank/DDBJ whole genome shotgun (WGS) entry which is preliminary data.</text>
</comment>
<feature type="domain" description="Anaphase-promoting complex subunit 4 long" evidence="8">
    <location>
        <begin position="269"/>
        <end position="462"/>
    </location>
</feature>
<evidence type="ECO:0000313" key="10">
    <source>
        <dbReference type="EMBL" id="KAG2943027.1"/>
    </source>
</evidence>
<accession>A0A329T2W6</accession>
<organism evidence="14 15">
    <name type="scientific">Phytophthora cactorum</name>
    <dbReference type="NCBI Taxonomy" id="29920"/>
    <lineage>
        <taxon>Eukaryota</taxon>
        <taxon>Sar</taxon>
        <taxon>Stramenopiles</taxon>
        <taxon>Oomycota</taxon>
        <taxon>Peronosporomycetes</taxon>
        <taxon>Peronosporales</taxon>
        <taxon>Peronosporaceae</taxon>
        <taxon>Phytophthora</taxon>
    </lineage>
</organism>
<proteinExistence type="predicted"/>
<keyword evidence="2" id="KW-0132">Cell division</keyword>
<evidence type="ECO:0000256" key="5">
    <source>
        <dbReference type="ARBA" id="ARBA00023306"/>
    </source>
</evidence>
<dbReference type="PANTHER" id="PTHR13260:SF0">
    <property type="entry name" value="ANAPHASE-PROMOTING COMPLEX SUBUNIT 4"/>
    <property type="match status" value="1"/>
</dbReference>
<dbReference type="Proteomes" id="UP000736787">
    <property type="component" value="Unassembled WGS sequence"/>
</dbReference>
<evidence type="ECO:0000256" key="4">
    <source>
        <dbReference type="ARBA" id="ARBA00022786"/>
    </source>
</evidence>
<dbReference type="Pfam" id="PF12896">
    <property type="entry name" value="ANAPC4"/>
    <property type="match status" value="1"/>
</dbReference>
<feature type="region of interest" description="Disordered" evidence="6">
    <location>
        <begin position="615"/>
        <end position="634"/>
    </location>
</feature>
<sequence>MPPKRAFVALQDRFVSSLAVACCPIMDLVAVLTLDHHLLVHRTTSWQKLLHVKPSDVGFEMVKLAWKPDGLQVAVGCDEGDVAIFEIESGEMLPERRSNFRHENCITAMHWAQVNEVDPSASSSNSKQRCQKPSMASGEAGNASGLMSQSKLQFQRRSSRFLNGFREDGGVDGTVLITADERGIIALWWMGRVLLSSIDVSKHFTEEEFEIMESMDFQRGDANGFRIERVDLAPDFSLLFVLLAFSSTMCSQNVDNAIEGQSDTKLHRLLTLDMTAIQYIHEDLALVASTIDRANGILNRIATTGRQMTTEWKNATRIFELKMGLIGSLYEKYACEDPPQVDMLSEVVTGITAPALAQYFAQDIQEMSVHRMQKALFSGCDTLRALADEKLKRDLVDLLFLVSELRGHTVWNPQVYAGTMGITVDALDDLVKTTQDTLVEMETLTLALHETRQDFALFFQWIFERIRIHSNSFQSGGTSASAREAGAAAHGTKSLLNLRRLCDFLQHAAEIAKRFKKQQPEHNVYKVETTFGNPVSLQLSTRPDSLNDGTGKPSVGCLTLIKCLQDKWAVILDAIGGTLAQSVIREKSGCFTVGTSSIIEECHVRFRPPFNTKRTDDIADFDDQSEDEEDDEEAVDWDALKHYGPVQDDLDNCSTILIGFRLQSGILLLLRAFQDVDSPQLRRNHPSRLQWEAATVSFSQGSSSSPQICQGFDFYGDASTNKTERLAFVLDRVGEGQVHQEWLYLQQYDNIEFSRLTSATSLEAVIAHGPNHTFRLDQLQGRVVASLPTTAQSSKNATSVIATASRGVLCVIIPPSRLTVYDAEDSEDEEEDDGDDDD</sequence>
<evidence type="ECO:0000313" key="14">
    <source>
        <dbReference type="EMBL" id="RAW42242.1"/>
    </source>
</evidence>
<dbReference type="EMBL" id="RCMI01000013">
    <property type="protein sequence ID" value="KAG2943027.1"/>
    <property type="molecule type" value="Genomic_DNA"/>
</dbReference>
<dbReference type="GO" id="GO:0005680">
    <property type="term" value="C:anaphase-promoting complex"/>
    <property type="evidence" value="ECO:0007669"/>
    <property type="project" value="InterPro"/>
</dbReference>
<dbReference type="InterPro" id="IPR024977">
    <property type="entry name" value="Apc4-like_WD40_dom"/>
</dbReference>
<dbReference type="InterPro" id="IPR024789">
    <property type="entry name" value="APC4"/>
</dbReference>
<dbReference type="GO" id="GO:0031145">
    <property type="term" value="P:anaphase-promoting complex-dependent catabolic process"/>
    <property type="evidence" value="ECO:0007669"/>
    <property type="project" value="InterPro"/>
</dbReference>
<feature type="domain" description="Anaphase-promoting complex subunit 4-like WD40" evidence="7">
    <location>
        <begin position="22"/>
        <end position="113"/>
    </location>
</feature>
<dbReference type="Proteomes" id="UP000735874">
    <property type="component" value="Unassembled WGS sequence"/>
</dbReference>
<dbReference type="Gene3D" id="2.130.10.10">
    <property type="entry name" value="YVTN repeat-like/Quinoprotein amine dehydrogenase"/>
    <property type="match status" value="1"/>
</dbReference>
<dbReference type="AlphaFoldDB" id="A0A329T2W6"/>
<reference evidence="14 15" key="1">
    <citation type="submission" date="2018-01" db="EMBL/GenBank/DDBJ databases">
        <title>Draft genome of the strawberry crown rot pathogen Phytophthora cactorum.</title>
        <authorList>
            <person name="Armitage A.D."/>
            <person name="Lysoe E."/>
            <person name="Nellist C.F."/>
            <person name="Harrison R.J."/>
            <person name="Brurberg M.B."/>
        </authorList>
    </citation>
    <scope>NUCLEOTIDE SEQUENCE [LARGE SCALE GENOMIC DNA]</scope>
    <source>
        <strain evidence="14 15">10300</strain>
    </source>
</reference>
<dbReference type="Proteomes" id="UP000774804">
    <property type="component" value="Unassembled WGS sequence"/>
</dbReference>
<evidence type="ECO:0000256" key="2">
    <source>
        <dbReference type="ARBA" id="ARBA00022618"/>
    </source>
</evidence>
<name>A0A329T2W6_9STRA</name>
<gene>
    <name evidence="14" type="ORF">PC110_g1536</name>
    <name evidence="9" type="ORF">PC113_g1321</name>
    <name evidence="10" type="ORF">PC115_g1076</name>
    <name evidence="11" type="ORF">PC117_g225</name>
    <name evidence="12" type="ORF">PC118_g902</name>
    <name evidence="13" type="ORF">PC129_g3698</name>
</gene>
<dbReference type="InterPro" id="IPR024790">
    <property type="entry name" value="APC4_long_dom"/>
</dbReference>
<evidence type="ECO:0000256" key="6">
    <source>
        <dbReference type="SAM" id="MobiDB-lite"/>
    </source>
</evidence>
<keyword evidence="5" id="KW-0131">Cell cycle</keyword>
<evidence type="ECO:0000313" key="13">
    <source>
        <dbReference type="EMBL" id="KAG3225667.1"/>
    </source>
</evidence>
<dbReference type="GO" id="GO:0051301">
    <property type="term" value="P:cell division"/>
    <property type="evidence" value="ECO:0007669"/>
    <property type="project" value="UniProtKB-KW"/>
</dbReference>
<dbReference type="EMBL" id="RCMG01000015">
    <property type="protein sequence ID" value="KAG2868169.1"/>
    <property type="molecule type" value="Genomic_DNA"/>
</dbReference>
<evidence type="ECO:0000256" key="3">
    <source>
        <dbReference type="ARBA" id="ARBA00022776"/>
    </source>
</evidence>
<dbReference type="GO" id="GO:0070979">
    <property type="term" value="P:protein K11-linked ubiquitination"/>
    <property type="evidence" value="ECO:0007669"/>
    <property type="project" value="TreeGrafter"/>
</dbReference>
<dbReference type="OrthoDB" id="2110451at2759"/>
<dbReference type="SUPFAM" id="SSF117289">
    <property type="entry name" value="Nucleoporin domain"/>
    <property type="match status" value="1"/>
</dbReference>
<reference evidence="9" key="2">
    <citation type="submission" date="2018-10" db="EMBL/GenBank/DDBJ databases">
        <title>Effector identification in a new, highly contiguous assembly of the strawberry crown rot pathogen Phytophthora cactorum.</title>
        <authorList>
            <person name="Armitage A.D."/>
            <person name="Nellist C.F."/>
            <person name="Bates H."/>
            <person name="Vickerstaff R.J."/>
            <person name="Harrison R.J."/>
        </authorList>
    </citation>
    <scope>NUCLEOTIDE SEQUENCE</scope>
    <source>
        <strain evidence="9">15-7</strain>
        <strain evidence="10">4032</strain>
        <strain evidence="11">4040</strain>
        <strain evidence="12">P415</strain>
        <strain evidence="13">P421</strain>
    </source>
</reference>
<dbReference type="Proteomes" id="UP000697107">
    <property type="component" value="Unassembled WGS sequence"/>
</dbReference>
<keyword evidence="3" id="KW-0498">Mitosis</keyword>
<feature type="compositionally biased region" description="Acidic residues" evidence="6">
    <location>
        <begin position="618"/>
        <end position="634"/>
    </location>
</feature>
<keyword evidence="4" id="KW-0833">Ubl conjugation pathway</keyword>
<evidence type="ECO:0000313" key="12">
    <source>
        <dbReference type="EMBL" id="KAG2999189.1"/>
    </source>
</evidence>
<dbReference type="STRING" id="29920.A0A329T2W6"/>
<evidence type="ECO:0000259" key="8">
    <source>
        <dbReference type="Pfam" id="PF12896"/>
    </source>
</evidence>
<evidence type="ECO:0000256" key="1">
    <source>
        <dbReference type="ARBA" id="ARBA00016067"/>
    </source>
</evidence>
<dbReference type="EMBL" id="RCMK01000003">
    <property type="protein sequence ID" value="KAG2955620.1"/>
    <property type="molecule type" value="Genomic_DNA"/>
</dbReference>
<dbReference type="PANTHER" id="PTHR13260">
    <property type="entry name" value="ANAPHASE PROMOTING COMPLEX SUBUNIT 4 APC4"/>
    <property type="match status" value="1"/>
</dbReference>
<evidence type="ECO:0000259" key="7">
    <source>
        <dbReference type="Pfam" id="PF12894"/>
    </source>
</evidence>
<dbReference type="GO" id="GO:0034399">
    <property type="term" value="C:nuclear periphery"/>
    <property type="evidence" value="ECO:0007669"/>
    <property type="project" value="TreeGrafter"/>
</dbReference>